<accession>A0ABT6UHJ2</accession>
<keyword evidence="2" id="KW-1185">Reference proteome</keyword>
<organism evidence="1 2">
    <name type="scientific">Shewanella xiamenensis</name>
    <dbReference type="NCBI Taxonomy" id="332186"/>
    <lineage>
        <taxon>Bacteria</taxon>
        <taxon>Pseudomonadati</taxon>
        <taxon>Pseudomonadota</taxon>
        <taxon>Gammaproteobacteria</taxon>
        <taxon>Alteromonadales</taxon>
        <taxon>Shewanellaceae</taxon>
        <taxon>Shewanella</taxon>
    </lineage>
</organism>
<name>A0ABT6UHJ2_9GAMM</name>
<reference evidence="1 2" key="1">
    <citation type="submission" date="2022-09" db="EMBL/GenBank/DDBJ databases">
        <title>The outer-membrane cytochrome OmcA is essential for infection of Shewanella oneidensis by a zebrafish-associated bacteriophage.</title>
        <authorList>
            <person name="Grenfell A.W."/>
            <person name="Intile P."/>
            <person name="Mcfarlane J."/>
            <person name="Leung D."/>
            <person name="Abdalla K."/>
            <person name="Wold M."/>
            <person name="Kees E."/>
            <person name="Gralnick J."/>
        </authorList>
    </citation>
    <scope>NUCLEOTIDE SEQUENCE [LARGE SCALE GENOMIC DNA]</scope>
    <source>
        <strain evidence="1 2">NF-5</strain>
    </source>
</reference>
<sequence length="139" mass="15726">MSLPVIGPVVTLPDDPFQITEDLTSFNSLQLICRFKRILSSPVARTVSATASTPVILPDYELRMIAEANNWFENFDVEIFLTFGRERDAWLEYQQHVNTLIQSGNAVFVTAEVFSHIEGAICLYNPEVTPTNMPFIQED</sequence>
<protein>
    <submittedName>
        <fullName evidence="1">Uncharacterized protein</fullName>
    </submittedName>
</protein>
<gene>
    <name evidence="1" type="ORF">ODY93_17805</name>
</gene>
<proteinExistence type="predicted"/>
<dbReference type="RefSeq" id="WP_282679916.1">
    <property type="nucleotide sequence ID" value="NZ_JAOTLW010000022.1"/>
</dbReference>
<evidence type="ECO:0000313" key="1">
    <source>
        <dbReference type="EMBL" id="MDI5833442.1"/>
    </source>
</evidence>
<dbReference type="Proteomes" id="UP001159075">
    <property type="component" value="Unassembled WGS sequence"/>
</dbReference>
<comment type="caution">
    <text evidence="1">The sequence shown here is derived from an EMBL/GenBank/DDBJ whole genome shotgun (WGS) entry which is preliminary data.</text>
</comment>
<dbReference type="EMBL" id="JAOTLW010000022">
    <property type="protein sequence ID" value="MDI5833442.1"/>
    <property type="molecule type" value="Genomic_DNA"/>
</dbReference>
<evidence type="ECO:0000313" key="2">
    <source>
        <dbReference type="Proteomes" id="UP001159075"/>
    </source>
</evidence>